<reference evidence="3" key="1">
    <citation type="submission" date="2021-02" db="EMBL/GenBank/DDBJ databases">
        <title>PHA producing bacteria isolated from coastal sediment in Guangdong, Shenzhen.</title>
        <authorList>
            <person name="Zheng W."/>
            <person name="Yu S."/>
            <person name="Huang Y."/>
        </authorList>
    </citation>
    <scope>NUCLEOTIDE SEQUENCE</scope>
    <source>
        <strain evidence="3">TN14-10</strain>
    </source>
</reference>
<comment type="caution">
    <text evidence="3">The sequence shown here is derived from an EMBL/GenBank/DDBJ whole genome shotgun (WGS) entry which is preliminary data.</text>
</comment>
<dbReference type="RefSeq" id="WP_206560591.1">
    <property type="nucleotide sequence ID" value="NZ_JAFKCZ010000007.1"/>
</dbReference>
<dbReference type="GO" id="GO:0004519">
    <property type="term" value="F:endonuclease activity"/>
    <property type="evidence" value="ECO:0007669"/>
    <property type="project" value="UniProtKB-KW"/>
</dbReference>
<keyword evidence="3" id="KW-0540">Nuclease</keyword>
<accession>A0A939IKB1</accession>
<protein>
    <submittedName>
        <fullName evidence="3">ExeM/NucH family extracellular endonuclease</fullName>
    </submittedName>
</protein>
<organism evidence="3 4">
    <name type="scientific">Parahaliea mediterranea</name>
    <dbReference type="NCBI Taxonomy" id="651086"/>
    <lineage>
        <taxon>Bacteria</taxon>
        <taxon>Pseudomonadati</taxon>
        <taxon>Pseudomonadota</taxon>
        <taxon>Gammaproteobacteria</taxon>
        <taxon>Cellvibrionales</taxon>
        <taxon>Halieaceae</taxon>
        <taxon>Parahaliea</taxon>
    </lineage>
</organism>
<evidence type="ECO:0000256" key="1">
    <source>
        <dbReference type="SAM" id="SignalP"/>
    </source>
</evidence>
<keyword evidence="4" id="KW-1185">Reference proteome</keyword>
<gene>
    <name evidence="3" type="ORF">JYP50_11115</name>
</gene>
<keyword evidence="3" id="KW-0255">Endonuclease</keyword>
<dbReference type="CDD" id="cd04486">
    <property type="entry name" value="YhcR_OBF_like"/>
    <property type="match status" value="1"/>
</dbReference>
<dbReference type="Pfam" id="PF03372">
    <property type="entry name" value="Exo_endo_phos"/>
    <property type="match status" value="1"/>
</dbReference>
<dbReference type="CDD" id="cd10283">
    <property type="entry name" value="MnuA_DNase1-like"/>
    <property type="match status" value="1"/>
</dbReference>
<dbReference type="PANTHER" id="PTHR42834:SF1">
    <property type="entry name" value="ENDONUCLEASE_EXONUCLEASE_PHOSPHATASE FAMILY PROTEIN (AFU_ORTHOLOGUE AFUA_3G09210)"/>
    <property type="match status" value="1"/>
</dbReference>
<evidence type="ECO:0000259" key="2">
    <source>
        <dbReference type="Pfam" id="PF03372"/>
    </source>
</evidence>
<dbReference type="InterPro" id="IPR047971">
    <property type="entry name" value="ExeM-like"/>
</dbReference>
<feature type="chain" id="PRO_5037044694" evidence="1">
    <location>
        <begin position="27"/>
        <end position="888"/>
    </location>
</feature>
<dbReference type="EMBL" id="JAFKCZ010000007">
    <property type="protein sequence ID" value="MBN7797146.1"/>
    <property type="molecule type" value="Genomic_DNA"/>
</dbReference>
<feature type="signal peptide" evidence="1">
    <location>
        <begin position="1"/>
        <end position="26"/>
    </location>
</feature>
<evidence type="ECO:0000313" key="4">
    <source>
        <dbReference type="Proteomes" id="UP000664303"/>
    </source>
</evidence>
<dbReference type="PANTHER" id="PTHR42834">
    <property type="entry name" value="ENDONUCLEASE/EXONUCLEASE/PHOSPHATASE FAMILY PROTEIN (AFU_ORTHOLOGUE AFUA_3G09210)"/>
    <property type="match status" value="1"/>
</dbReference>
<keyword evidence="3" id="KW-0378">Hydrolase</keyword>
<dbReference type="Proteomes" id="UP000664303">
    <property type="component" value="Unassembled WGS sequence"/>
</dbReference>
<name>A0A939IKB1_9GAMM</name>
<dbReference type="InterPro" id="IPR036691">
    <property type="entry name" value="Endo/exonu/phosph_ase_sf"/>
</dbReference>
<dbReference type="NCBIfam" id="NF033681">
    <property type="entry name" value="ExeM_NucH_DNase"/>
    <property type="match status" value="1"/>
</dbReference>
<keyword evidence="1" id="KW-0732">Signal</keyword>
<dbReference type="SUPFAM" id="SSF56219">
    <property type="entry name" value="DNase I-like"/>
    <property type="match status" value="1"/>
</dbReference>
<evidence type="ECO:0000313" key="3">
    <source>
        <dbReference type="EMBL" id="MBN7797146.1"/>
    </source>
</evidence>
<dbReference type="AlphaFoldDB" id="A0A939IKB1"/>
<feature type="domain" description="Endonuclease/exonuclease/phosphatase" evidence="2">
    <location>
        <begin position="548"/>
        <end position="783"/>
    </location>
</feature>
<sequence length="888" mass="94108">MQTNDKLYLGIAAGLAGLAQVAAAQAQETVVAFDLVGSANSKRISFHNDPATPFSSPADGFGIYQRGVSPSIPFAVLDDSLSYSGDSLGIIDESNLNAFFGVSDTVNDDASGPVVATWAFDISGATELGIAIDMGAMGDFEGDDLFEWRVAIDGGSPVTVFKPVADENASHTYTLADGDSFTLNDPLTLDDTVLTNALQTFRAAIAGEGATLTLSLVARTNGGDEALVAQNIRVLSGFEPDDPVEPEPAALYYIHEIQGDGESTPLADTEVMVEALVVGDFQNNGGADAGDLRGFFLQEEESDYDSDDATSEGLFVFDGSGTVDVVPGDLVRVVGTASEYFGMTQISAATVAVLSSGNSLPAPRERLLPVASVGEFEALEGMRVTFPQALRISEYYNYDRFGEIVLALPAGGEPRAMTPTAVEAPGSNGYEMRADRNRRSRILLDDGSSAENPAFNRHPNGAAFALDNRFRGGDEVGGLTGVMHYSFNAYRVQPTAGADYVAANPRPSLPEVGGSLQVASMNVLNYFTSLDDGTDSCGPNGGLECRGADDAVELARQRDKIVAALAAMDADIVGLIEIENDNGEAAADLVAALNAALGDERYAALETGTIGEDAIKVAFIYQPRSVQPRGDFAVLDTAVDPDFLDSKNRPALAQTFIAGNGGALTVALNHFKSKGSDCDDLGDPDLGDGQGNCNRTRTDAAIALAKWLAADPTGQDAGNVLIIGDLNAYDREDPVAALVDAGYQDLLARFQGEFGYSYVFDGQFGYLDHALANAALAGRVAGAAAWHINADEPDILDYDTSYKSPAQAGLYAADAYRSSDHDPVLVGLNLFGTPQTLRECMRGGWRELRTADGEAFRNQGQCVAYVNHRRRQAWVENLWELWAILHNH</sequence>
<proteinExistence type="predicted"/>
<dbReference type="Gene3D" id="3.60.10.10">
    <property type="entry name" value="Endonuclease/exonuclease/phosphatase"/>
    <property type="match status" value="1"/>
</dbReference>
<dbReference type="InterPro" id="IPR005135">
    <property type="entry name" value="Endo/exonuclease/phosphatase"/>
</dbReference>